<evidence type="ECO:0008006" key="3">
    <source>
        <dbReference type="Google" id="ProtNLM"/>
    </source>
</evidence>
<sequence>MASDGPDWYLTSERSPAFIGEEPEWSELVEIVVVRRFTERYISVGCYHYPTQQWQDQHGDIYNVSPWMWVTHWRPLPELPPPVSKESILALVGQEEPDYISDEMPMRVLLLAVDPADQALQNQYYNVVWRAGSQGTRIYTRGKLKDNRYYIDFYADDAVHLRRIKEALDGLDAAYTITPRKK</sequence>
<keyword evidence="2" id="KW-1185">Reference proteome</keyword>
<protein>
    <recommendedName>
        <fullName evidence="3">DUF551 domain-containing protein</fullName>
    </recommendedName>
</protein>
<name>A0A238ZZ18_9BACT</name>
<evidence type="ECO:0000313" key="2">
    <source>
        <dbReference type="Proteomes" id="UP000198310"/>
    </source>
</evidence>
<gene>
    <name evidence="1" type="ORF">SAMN06269173_11046</name>
</gene>
<evidence type="ECO:0000313" key="1">
    <source>
        <dbReference type="EMBL" id="SNR87893.1"/>
    </source>
</evidence>
<dbReference type="EMBL" id="FZNS01000010">
    <property type="protein sequence ID" value="SNR87893.1"/>
    <property type="molecule type" value="Genomic_DNA"/>
</dbReference>
<dbReference type="RefSeq" id="WP_143437190.1">
    <property type="nucleotide sequence ID" value="NZ_FZNS01000010.1"/>
</dbReference>
<accession>A0A238ZZ18</accession>
<dbReference type="Proteomes" id="UP000198310">
    <property type="component" value="Unassembled WGS sequence"/>
</dbReference>
<organism evidence="1 2">
    <name type="scientific">Hymenobacter mucosus</name>
    <dbReference type="NCBI Taxonomy" id="1411120"/>
    <lineage>
        <taxon>Bacteria</taxon>
        <taxon>Pseudomonadati</taxon>
        <taxon>Bacteroidota</taxon>
        <taxon>Cytophagia</taxon>
        <taxon>Cytophagales</taxon>
        <taxon>Hymenobacteraceae</taxon>
        <taxon>Hymenobacter</taxon>
    </lineage>
</organism>
<proteinExistence type="predicted"/>
<reference evidence="2" key="1">
    <citation type="submission" date="2017-06" db="EMBL/GenBank/DDBJ databases">
        <authorList>
            <person name="Varghese N."/>
            <person name="Submissions S."/>
        </authorList>
    </citation>
    <scope>NUCLEOTIDE SEQUENCE [LARGE SCALE GENOMIC DNA]</scope>
    <source>
        <strain evidence="2">DSM 28041</strain>
    </source>
</reference>
<dbReference type="AlphaFoldDB" id="A0A238ZZ18"/>